<evidence type="ECO:0000256" key="6">
    <source>
        <dbReference type="SAM" id="MobiDB-lite"/>
    </source>
</evidence>
<comment type="caution">
    <text evidence="8">The sequence shown here is derived from an EMBL/GenBank/DDBJ whole genome shotgun (WGS) entry which is preliminary data.</text>
</comment>
<evidence type="ECO:0000256" key="3">
    <source>
        <dbReference type="ARBA" id="ARBA00022630"/>
    </source>
</evidence>
<dbReference type="Proteomes" id="UP000565711">
    <property type="component" value="Unassembled WGS sequence"/>
</dbReference>
<dbReference type="InterPro" id="IPR050416">
    <property type="entry name" value="FAD-linked_Oxidoreductase"/>
</dbReference>
<dbReference type="PANTHER" id="PTHR42973:SF39">
    <property type="entry name" value="FAD-BINDING PCMH-TYPE DOMAIN-CONTAINING PROTEIN"/>
    <property type="match status" value="1"/>
</dbReference>
<dbReference type="PANTHER" id="PTHR42973">
    <property type="entry name" value="BINDING OXIDOREDUCTASE, PUTATIVE (AFU_ORTHOLOGUE AFUA_1G17690)-RELATED"/>
    <property type="match status" value="1"/>
</dbReference>
<accession>A0A846Y259</accession>
<keyword evidence="4" id="KW-0274">FAD</keyword>
<evidence type="ECO:0000256" key="5">
    <source>
        <dbReference type="ARBA" id="ARBA00023002"/>
    </source>
</evidence>
<feature type="domain" description="FAD-binding PCMH-type" evidence="7">
    <location>
        <begin position="43"/>
        <end position="209"/>
    </location>
</feature>
<evidence type="ECO:0000256" key="1">
    <source>
        <dbReference type="ARBA" id="ARBA00001974"/>
    </source>
</evidence>
<dbReference type="Gene3D" id="3.30.43.10">
    <property type="entry name" value="Uridine Diphospho-n-acetylenolpyruvylglucosamine Reductase, domain 2"/>
    <property type="match status" value="1"/>
</dbReference>
<dbReference type="InterPro" id="IPR036318">
    <property type="entry name" value="FAD-bd_PCMH-like_sf"/>
</dbReference>
<evidence type="ECO:0000259" key="7">
    <source>
        <dbReference type="PROSITE" id="PS51387"/>
    </source>
</evidence>
<dbReference type="PROSITE" id="PS51387">
    <property type="entry name" value="FAD_PCMH"/>
    <property type="match status" value="1"/>
</dbReference>
<comment type="cofactor">
    <cofactor evidence="1">
        <name>FAD</name>
        <dbReference type="ChEBI" id="CHEBI:57692"/>
    </cofactor>
</comment>
<protein>
    <submittedName>
        <fullName evidence="8">FAD-binding oxidoreductase</fullName>
    </submittedName>
</protein>
<dbReference type="InterPro" id="IPR016169">
    <property type="entry name" value="FAD-bd_PCMH_sub2"/>
</dbReference>
<dbReference type="GO" id="GO:0071949">
    <property type="term" value="F:FAD binding"/>
    <property type="evidence" value="ECO:0007669"/>
    <property type="project" value="InterPro"/>
</dbReference>
<name>A0A846Y259_9NOCA</name>
<organism evidence="8 9">
    <name type="scientific">Nocardia vermiculata</name>
    <dbReference type="NCBI Taxonomy" id="257274"/>
    <lineage>
        <taxon>Bacteria</taxon>
        <taxon>Bacillati</taxon>
        <taxon>Actinomycetota</taxon>
        <taxon>Actinomycetes</taxon>
        <taxon>Mycobacteriales</taxon>
        <taxon>Nocardiaceae</taxon>
        <taxon>Nocardia</taxon>
    </lineage>
</organism>
<evidence type="ECO:0000256" key="4">
    <source>
        <dbReference type="ARBA" id="ARBA00022827"/>
    </source>
</evidence>
<proteinExistence type="inferred from homology"/>
<evidence type="ECO:0000256" key="2">
    <source>
        <dbReference type="ARBA" id="ARBA00005466"/>
    </source>
</evidence>
<reference evidence="8 9" key="1">
    <citation type="submission" date="2020-04" db="EMBL/GenBank/DDBJ databases">
        <title>MicrobeNet Type strains.</title>
        <authorList>
            <person name="Nicholson A.C."/>
        </authorList>
    </citation>
    <scope>NUCLEOTIDE SEQUENCE [LARGE SCALE GENOMIC DNA]</scope>
    <source>
        <strain evidence="8 9">JCM 12354</strain>
    </source>
</reference>
<feature type="region of interest" description="Disordered" evidence="6">
    <location>
        <begin position="1"/>
        <end position="27"/>
    </location>
</feature>
<dbReference type="InterPro" id="IPR016167">
    <property type="entry name" value="FAD-bd_PCMH_sub1"/>
</dbReference>
<dbReference type="InterPro" id="IPR006094">
    <property type="entry name" value="Oxid_FAD_bind_N"/>
</dbReference>
<comment type="similarity">
    <text evidence="2">Belongs to the oxygen-dependent FAD-linked oxidoreductase family.</text>
</comment>
<dbReference type="Gene3D" id="3.30.465.10">
    <property type="match status" value="1"/>
</dbReference>
<feature type="compositionally biased region" description="Polar residues" evidence="6">
    <location>
        <begin position="1"/>
        <end position="14"/>
    </location>
</feature>
<dbReference type="GO" id="GO:0016491">
    <property type="term" value="F:oxidoreductase activity"/>
    <property type="evidence" value="ECO:0007669"/>
    <property type="project" value="UniProtKB-KW"/>
</dbReference>
<dbReference type="PROSITE" id="PS00862">
    <property type="entry name" value="OX2_COVAL_FAD"/>
    <property type="match status" value="1"/>
</dbReference>
<dbReference type="InterPro" id="IPR006093">
    <property type="entry name" value="Oxy_OxRdtase_FAD_BS"/>
</dbReference>
<dbReference type="EMBL" id="JAAXOP010000014">
    <property type="protein sequence ID" value="NKY52927.1"/>
    <property type="molecule type" value="Genomic_DNA"/>
</dbReference>
<sequence length="466" mass="49097">MSGSVVGMTNSTFPTERPAVTGPVFEPGDPGYDAEVAGFQTAYTHRPDLVIGARHAEDVRATVEYAARYRIPIAVQATGHGLSVAADGGVLISTRRMDEVRIDPVARTARVGAGVRAEALISAAVAHGLAPLNGSAPSVGVVGYHLGGGLGILARTFGYAADHVRSLELVTADGRLRVLGPKDDLFGAALGSGGNFGVVTAMEVDLFPITEVYGGTLVFGSALVEPALEAWRQWTVDVPEEMTSAITMMTMPDVEALPEPLRGRYLATINIAYLGSAEAGAHLVRPLREVGERLTDDLRTMPYGDTHSIYRDPPFPHAYTATNALLSDLTADASAAFLDSTGPEAPVAAVAGFRHLGGALRRPGPAGIAVDHRDAAYNARVITAPDAPGVRDCHAQVAKTLAPWTIGHHLNFLYGAGDWSGRAQTRAGYAADTYARLRDLKAQSDPANLFRYNRNITPSRTGGLDG</sequence>
<dbReference type="SUPFAM" id="SSF56176">
    <property type="entry name" value="FAD-binding/transporter-associated domain-like"/>
    <property type="match status" value="1"/>
</dbReference>
<dbReference type="Pfam" id="PF08031">
    <property type="entry name" value="BBE"/>
    <property type="match status" value="1"/>
</dbReference>
<dbReference type="AlphaFoldDB" id="A0A846Y259"/>
<dbReference type="InterPro" id="IPR012951">
    <property type="entry name" value="BBE"/>
</dbReference>
<keyword evidence="9" id="KW-1185">Reference proteome</keyword>
<dbReference type="Gene3D" id="3.40.462.20">
    <property type="match status" value="1"/>
</dbReference>
<evidence type="ECO:0000313" key="9">
    <source>
        <dbReference type="Proteomes" id="UP000565711"/>
    </source>
</evidence>
<keyword evidence="5" id="KW-0560">Oxidoreductase</keyword>
<keyword evidence="3" id="KW-0285">Flavoprotein</keyword>
<gene>
    <name evidence="8" type="ORF">HGA08_22240</name>
</gene>
<evidence type="ECO:0000313" key="8">
    <source>
        <dbReference type="EMBL" id="NKY52927.1"/>
    </source>
</evidence>
<dbReference type="Pfam" id="PF01565">
    <property type="entry name" value="FAD_binding_4"/>
    <property type="match status" value="1"/>
</dbReference>
<dbReference type="InterPro" id="IPR016166">
    <property type="entry name" value="FAD-bd_PCMH"/>
</dbReference>